<feature type="transmembrane region" description="Helical" evidence="1">
    <location>
        <begin position="31"/>
        <end position="53"/>
    </location>
</feature>
<sequence>MSFCALFLYTKESLSKEKAYIFYYSKHDVETLFAVFYCILLFISIVVMVYGVSDLPEPAPVQKRPIRVEKRRGRCGDC</sequence>
<reference evidence="2" key="1">
    <citation type="submission" date="2023-10" db="EMBL/GenBank/DDBJ databases">
        <title>Genome assembly of Pristionchus species.</title>
        <authorList>
            <person name="Yoshida K."/>
            <person name="Sommer R.J."/>
        </authorList>
    </citation>
    <scope>NUCLEOTIDE SEQUENCE</scope>
    <source>
        <strain evidence="2">RS5133</strain>
    </source>
</reference>
<gene>
    <name evidence="2" type="ORF">PFISCL1PPCAC_5358</name>
</gene>
<keyword evidence="1" id="KW-0812">Transmembrane</keyword>
<evidence type="ECO:0000256" key="1">
    <source>
        <dbReference type="SAM" id="Phobius"/>
    </source>
</evidence>
<evidence type="ECO:0000313" key="3">
    <source>
        <dbReference type="Proteomes" id="UP001432322"/>
    </source>
</evidence>
<protein>
    <submittedName>
        <fullName evidence="2">Uncharacterized protein</fullName>
    </submittedName>
</protein>
<proteinExistence type="predicted"/>
<keyword evidence="1" id="KW-1133">Transmembrane helix</keyword>
<keyword evidence="3" id="KW-1185">Reference proteome</keyword>
<name>A0AAV5V5P1_9BILA</name>
<accession>A0AAV5V5P1</accession>
<dbReference type="EMBL" id="BTSY01000002">
    <property type="protein sequence ID" value="GMT14061.1"/>
    <property type="molecule type" value="Genomic_DNA"/>
</dbReference>
<evidence type="ECO:0000313" key="2">
    <source>
        <dbReference type="EMBL" id="GMT14061.1"/>
    </source>
</evidence>
<dbReference type="Proteomes" id="UP001432322">
    <property type="component" value="Unassembled WGS sequence"/>
</dbReference>
<dbReference type="AlphaFoldDB" id="A0AAV5V5P1"/>
<keyword evidence="1" id="KW-0472">Membrane</keyword>
<comment type="caution">
    <text evidence="2">The sequence shown here is derived from an EMBL/GenBank/DDBJ whole genome shotgun (WGS) entry which is preliminary data.</text>
</comment>
<organism evidence="2 3">
    <name type="scientific">Pristionchus fissidentatus</name>
    <dbReference type="NCBI Taxonomy" id="1538716"/>
    <lineage>
        <taxon>Eukaryota</taxon>
        <taxon>Metazoa</taxon>
        <taxon>Ecdysozoa</taxon>
        <taxon>Nematoda</taxon>
        <taxon>Chromadorea</taxon>
        <taxon>Rhabditida</taxon>
        <taxon>Rhabditina</taxon>
        <taxon>Diplogasteromorpha</taxon>
        <taxon>Diplogasteroidea</taxon>
        <taxon>Neodiplogasteridae</taxon>
        <taxon>Pristionchus</taxon>
    </lineage>
</organism>